<dbReference type="Proteomes" id="UP000529637">
    <property type="component" value="Unassembled WGS sequence"/>
</dbReference>
<dbReference type="RefSeq" id="WP_176071192.1">
    <property type="nucleotide sequence ID" value="NZ_JABWMJ010000012.1"/>
</dbReference>
<accession>A0A7Y6TYM1</accession>
<evidence type="ECO:0000313" key="1">
    <source>
        <dbReference type="EMBL" id="NUZ08359.1"/>
    </source>
</evidence>
<keyword evidence="2" id="KW-1185">Reference proteome</keyword>
<comment type="caution">
    <text evidence="1">The sequence shown here is derived from an EMBL/GenBank/DDBJ whole genome shotgun (WGS) entry which is preliminary data.</text>
</comment>
<evidence type="ECO:0000313" key="2">
    <source>
        <dbReference type="Proteomes" id="UP000529637"/>
    </source>
</evidence>
<sequence length="210" mass="22336">MADGVVPEYVQFVAREREAGRLAAPRPAMREGEVFDAVFVERARLAEFARVAARRSAGLVRPSARHEIVWVDGANQLAVDLAKLDVRLDEGQIHVRVPVRCDEVGSAEVVVLFVVGSDKEPAGLYAATSKRPVGPELVVDLWGDALVAFAWQCVLGMVSGIAAATGKDGRGNLLVPVEIVAGPRGIGIVPMARHRFAGSSGLKPAAVARR</sequence>
<proteinExistence type="predicted"/>
<protein>
    <submittedName>
        <fullName evidence="1">Uncharacterized protein</fullName>
    </submittedName>
</protein>
<gene>
    <name evidence="1" type="ORF">HQN59_21635</name>
</gene>
<dbReference type="EMBL" id="JABWMJ010000012">
    <property type="protein sequence ID" value="NUZ08359.1"/>
    <property type="molecule type" value="Genomic_DNA"/>
</dbReference>
<reference evidence="1 2" key="1">
    <citation type="submission" date="2020-06" db="EMBL/GenBank/DDBJ databases">
        <title>Schlegella sp. ID0723 isolated from air conditioner.</title>
        <authorList>
            <person name="Kim D.Y."/>
            <person name="Kim D.-U."/>
        </authorList>
    </citation>
    <scope>NUCLEOTIDE SEQUENCE [LARGE SCALE GENOMIC DNA]</scope>
    <source>
        <strain evidence="1 2">ID0723</strain>
    </source>
</reference>
<organism evidence="1 2">
    <name type="scientific">Piscinibacter koreensis</name>
    <dbReference type="NCBI Taxonomy" id="2742824"/>
    <lineage>
        <taxon>Bacteria</taxon>
        <taxon>Pseudomonadati</taxon>
        <taxon>Pseudomonadota</taxon>
        <taxon>Betaproteobacteria</taxon>
        <taxon>Burkholderiales</taxon>
        <taxon>Sphaerotilaceae</taxon>
        <taxon>Piscinibacter</taxon>
    </lineage>
</organism>
<dbReference type="AlphaFoldDB" id="A0A7Y6TYM1"/>
<name>A0A7Y6TYM1_9BURK</name>